<dbReference type="RefSeq" id="WP_078698497.1">
    <property type="nucleotide sequence ID" value="NZ_LT796768.1"/>
</dbReference>
<keyword evidence="2" id="KW-1185">Reference proteome</keyword>
<dbReference type="Proteomes" id="UP000191040">
    <property type="component" value="Chromosome I"/>
</dbReference>
<evidence type="ECO:0008006" key="3">
    <source>
        <dbReference type="Google" id="ProtNLM"/>
    </source>
</evidence>
<proteinExistence type="predicted"/>
<accession>A0A1T4YPJ7</accession>
<name>A0A1T4YPJ7_9ACTN</name>
<sequence length="112" mass="12552">MSREPVLRATSESGDVILDPSEDALFMMFEDLEAGDSTYLIVESLTDATGQTYAQSARNDDGTYIVEYRDGRPDRHFGADAQDMRTAHSLIAGWACEIPGWREDVTWRPVSF</sequence>
<evidence type="ECO:0000313" key="2">
    <source>
        <dbReference type="Proteomes" id="UP000191040"/>
    </source>
</evidence>
<reference evidence="2" key="1">
    <citation type="submission" date="2017-02" db="EMBL/GenBank/DDBJ databases">
        <authorList>
            <person name="Varghese N."/>
            <person name="Submissions S."/>
        </authorList>
    </citation>
    <scope>NUCLEOTIDE SEQUENCE [LARGE SCALE GENOMIC DNA]</scope>
    <source>
        <strain evidence="2">9H-4</strain>
    </source>
</reference>
<evidence type="ECO:0000313" key="1">
    <source>
        <dbReference type="EMBL" id="SKB03613.1"/>
    </source>
</evidence>
<dbReference type="AlphaFoldDB" id="A0A1T4YPJ7"/>
<dbReference type="OrthoDB" id="3829914at2"/>
<dbReference type="EMBL" id="LT796768">
    <property type="protein sequence ID" value="SKB03613.1"/>
    <property type="molecule type" value="Genomic_DNA"/>
</dbReference>
<organism evidence="1 2">
    <name type="scientific">Aeromicrobium choanae</name>
    <dbReference type="NCBI Taxonomy" id="1736691"/>
    <lineage>
        <taxon>Bacteria</taxon>
        <taxon>Bacillati</taxon>
        <taxon>Actinomycetota</taxon>
        <taxon>Actinomycetes</taxon>
        <taxon>Propionibacteriales</taxon>
        <taxon>Nocardioidaceae</taxon>
        <taxon>Aeromicrobium</taxon>
    </lineage>
</organism>
<protein>
    <recommendedName>
        <fullName evidence="3">Immunity protein Imm1</fullName>
    </recommendedName>
</protein>
<gene>
    <name evidence="1" type="ORF">SAMN06295964_0294</name>
</gene>